<dbReference type="AlphaFoldDB" id="A0A101P9Q9"/>
<evidence type="ECO:0000313" key="2">
    <source>
        <dbReference type="Proteomes" id="UP000053127"/>
    </source>
</evidence>
<sequence>MRSVISRVRKAADDMDTGIGLYGRSVQGAMEAAGTLSLGGESTGGSGSGRAAGLVAVALGQFAEDTEKDVAFLPLRASDSANGAIEATNAYLAGDLEQAWNAQHHATLPPDVTAFLEKARKKADGKR</sequence>
<gene>
    <name evidence="1" type="ORF">AQI95_10795</name>
</gene>
<dbReference type="OrthoDB" id="3389929at2"/>
<dbReference type="Proteomes" id="UP000053127">
    <property type="component" value="Unassembled WGS sequence"/>
</dbReference>
<evidence type="ECO:0000313" key="1">
    <source>
        <dbReference type="EMBL" id="KUN07500.1"/>
    </source>
</evidence>
<keyword evidence="2" id="KW-1185">Reference proteome</keyword>
<protein>
    <submittedName>
        <fullName evidence="1">Uncharacterized protein</fullName>
    </submittedName>
</protein>
<accession>A0A101P9Q9</accession>
<dbReference type="InterPro" id="IPR045436">
    <property type="entry name" value="DUF6507"/>
</dbReference>
<proteinExistence type="predicted"/>
<reference evidence="1 2" key="1">
    <citation type="submission" date="2015-10" db="EMBL/GenBank/DDBJ databases">
        <title>Draft genome sequence of Streptomyces yokosukanensis DSM 40224, type strain for the species Streptomyces yokosukanensis.</title>
        <authorList>
            <person name="Ruckert C."/>
            <person name="Winkler A."/>
            <person name="Kalinowski J."/>
            <person name="Kampfer P."/>
            <person name="Glaeser S."/>
        </authorList>
    </citation>
    <scope>NUCLEOTIDE SEQUENCE [LARGE SCALE GENOMIC DNA]</scope>
    <source>
        <strain evidence="1 2">DSM 40224</strain>
    </source>
</reference>
<organism evidence="1 2">
    <name type="scientific">Streptomyces yokosukanensis</name>
    <dbReference type="NCBI Taxonomy" id="67386"/>
    <lineage>
        <taxon>Bacteria</taxon>
        <taxon>Bacillati</taxon>
        <taxon>Actinomycetota</taxon>
        <taxon>Actinomycetes</taxon>
        <taxon>Kitasatosporales</taxon>
        <taxon>Streptomycetaceae</taxon>
        <taxon>Streptomyces</taxon>
    </lineage>
</organism>
<comment type="caution">
    <text evidence="1">The sequence shown here is derived from an EMBL/GenBank/DDBJ whole genome shotgun (WGS) entry which is preliminary data.</text>
</comment>
<dbReference type="EMBL" id="LMWN01000012">
    <property type="protein sequence ID" value="KUN07500.1"/>
    <property type="molecule type" value="Genomic_DNA"/>
</dbReference>
<name>A0A101P9Q9_9ACTN</name>
<dbReference type="Pfam" id="PF20117">
    <property type="entry name" value="DUF6507"/>
    <property type="match status" value="1"/>
</dbReference>
<dbReference type="STRING" id="67386.AQI95_10795"/>